<gene>
    <name evidence="2" type="ORF">CDAUBV1_LOCUS3050</name>
</gene>
<dbReference type="EMBL" id="CAXLJL010000075">
    <property type="protein sequence ID" value="CAL5130833.1"/>
    <property type="molecule type" value="Genomic_DNA"/>
</dbReference>
<feature type="region of interest" description="Disordered" evidence="1">
    <location>
        <begin position="83"/>
        <end position="106"/>
    </location>
</feature>
<organism evidence="2 3">
    <name type="scientific">Calicophoron daubneyi</name>
    <name type="common">Rumen fluke</name>
    <name type="synonym">Paramphistomum daubneyi</name>
    <dbReference type="NCBI Taxonomy" id="300641"/>
    <lineage>
        <taxon>Eukaryota</taxon>
        <taxon>Metazoa</taxon>
        <taxon>Spiralia</taxon>
        <taxon>Lophotrochozoa</taxon>
        <taxon>Platyhelminthes</taxon>
        <taxon>Trematoda</taxon>
        <taxon>Digenea</taxon>
        <taxon>Plagiorchiida</taxon>
        <taxon>Pronocephalata</taxon>
        <taxon>Paramphistomoidea</taxon>
        <taxon>Paramphistomidae</taxon>
        <taxon>Calicophoron</taxon>
    </lineage>
</organism>
<accession>A0AAV2T315</accession>
<dbReference type="AlphaFoldDB" id="A0AAV2T315"/>
<evidence type="ECO:0000313" key="3">
    <source>
        <dbReference type="Proteomes" id="UP001497525"/>
    </source>
</evidence>
<name>A0AAV2T315_CALDB</name>
<protein>
    <submittedName>
        <fullName evidence="2">Uncharacterized protein</fullName>
    </submittedName>
</protein>
<proteinExistence type="predicted"/>
<comment type="caution">
    <text evidence="2">The sequence shown here is derived from an EMBL/GenBank/DDBJ whole genome shotgun (WGS) entry which is preliminary data.</text>
</comment>
<dbReference type="Proteomes" id="UP001497525">
    <property type="component" value="Unassembled WGS sequence"/>
</dbReference>
<sequence>MEMARTTEETLKQLHFLLLLAREQMNMSNRNAEGLNTANGEHGEPTRIHNKTASGRRAKIVVRPLTEHEPINVLAQWISVASESRSETKPSVPSRKPCDDRNMVGTPIRSGAVATTICGARTEGGVWRESVSDVGIRTNETSEGDRGLPRERNVSNYKSRAQEQLGINVQVRVKYGTENRTASREMKRFLDSHAEYDDGRIRIATFATGTLLSKSPEIWPIASSALWGFGQTIISTSQMPGEGLVPSALPEVLNLLTEETVSRSSLSETESGDQMGRSKVHKAADDMLGLGYADRQADSPPEFWSAGGTSDHVTSDSFQISEAESMNEMGRSDVSKSDTHGSNYVIASTVLMGTSTMRPGVISEHPIIWSALRSFGQVVGQSSYELAGEVIEEFIYPEIELQWLERAKSDSEREQLMGITCPKIDLRDSEKSESDLEDADLVFVHSTDLGPPGSRKMRNRFESSRVKDVSHENLQPNYAKHTPCGPVSSFYPWT</sequence>
<reference evidence="2" key="1">
    <citation type="submission" date="2024-06" db="EMBL/GenBank/DDBJ databases">
        <authorList>
            <person name="Liu X."/>
            <person name="Lenzi L."/>
            <person name="Haldenby T S."/>
            <person name="Uol C."/>
        </authorList>
    </citation>
    <scope>NUCLEOTIDE SEQUENCE</scope>
</reference>
<feature type="region of interest" description="Disordered" evidence="1">
    <location>
        <begin position="34"/>
        <end position="55"/>
    </location>
</feature>
<evidence type="ECO:0000256" key="1">
    <source>
        <dbReference type="SAM" id="MobiDB-lite"/>
    </source>
</evidence>
<evidence type="ECO:0000313" key="2">
    <source>
        <dbReference type="EMBL" id="CAL5130833.1"/>
    </source>
</evidence>